<dbReference type="GO" id="GO:0016301">
    <property type="term" value="F:kinase activity"/>
    <property type="evidence" value="ECO:0007669"/>
    <property type="project" value="UniProtKB-KW"/>
</dbReference>
<name>A0A211YQ24_9CREN</name>
<reference evidence="7 8" key="1">
    <citation type="submission" date="2017-05" db="EMBL/GenBank/DDBJ databases">
        <title>The draft genome of the hyperthermophilic archaeon 'Pyrodictium delaneyi strain Hulk', an iron and nitrate reducer, reveals the capacity for sulfate reduction.</title>
        <authorList>
            <person name="Demey L.M."/>
            <person name="Miller C."/>
            <person name="Manzella M."/>
            <person name="Reguera G."/>
            <person name="Kashefi K."/>
        </authorList>
    </citation>
    <scope>NUCLEOTIDE SEQUENCE [LARGE SCALE GENOMIC DNA]</scope>
    <source>
        <strain evidence="7 8">Hulk</strain>
    </source>
</reference>
<keyword evidence="8" id="KW-1185">Reference proteome</keyword>
<evidence type="ECO:0000256" key="4">
    <source>
        <dbReference type="ARBA" id="ARBA00022840"/>
    </source>
</evidence>
<proteinExistence type="inferred from homology"/>
<evidence type="ECO:0000256" key="2">
    <source>
        <dbReference type="ARBA" id="ARBA00022741"/>
    </source>
</evidence>
<keyword evidence="2 5" id="KW-0547">Nucleotide-binding</keyword>
<dbReference type="AlphaFoldDB" id="A0A211YQ24"/>
<evidence type="ECO:0000259" key="6">
    <source>
        <dbReference type="Pfam" id="PF01973"/>
    </source>
</evidence>
<dbReference type="HAMAP" id="MF_02131">
    <property type="entry name" value="HMPDK_arch"/>
    <property type="match status" value="1"/>
</dbReference>
<keyword evidence="5" id="KW-0460">Magnesium</keyword>
<evidence type="ECO:0000256" key="3">
    <source>
        <dbReference type="ARBA" id="ARBA00022777"/>
    </source>
</evidence>
<evidence type="ECO:0000313" key="7">
    <source>
        <dbReference type="EMBL" id="OWJ55051.1"/>
    </source>
</evidence>
<comment type="cofactor">
    <cofactor evidence="5">
        <name>Mg(2+)</name>
        <dbReference type="ChEBI" id="CHEBI:18420"/>
    </cofactor>
</comment>
<evidence type="ECO:0000256" key="5">
    <source>
        <dbReference type="HAMAP-Rule" id="MF_02131"/>
    </source>
</evidence>
<dbReference type="PANTHER" id="PTHR39648:SF1">
    <property type="entry name" value="6-HYDROXYMETHYL-7,8-DIHYDROPTERIN PYROPHOSPHOKINASE"/>
    <property type="match status" value="1"/>
</dbReference>
<accession>A0A211YQ24</accession>
<organism evidence="7 8">
    <name type="scientific">Pyrodictium delaneyi</name>
    <dbReference type="NCBI Taxonomy" id="1273541"/>
    <lineage>
        <taxon>Archaea</taxon>
        <taxon>Thermoproteota</taxon>
        <taxon>Thermoprotei</taxon>
        <taxon>Desulfurococcales</taxon>
        <taxon>Pyrodictiaceae</taxon>
        <taxon>Pyrodictium</taxon>
    </lineage>
</organism>
<protein>
    <recommendedName>
        <fullName evidence="5">6-hydroxymethyl-7,8-dihydropterin pyrophosphokinase</fullName>
        <shortName evidence="5">HPPK</shortName>
        <ecNumber evidence="5">2.7.6.3</ecNumber>
    </recommendedName>
    <alternativeName>
        <fullName evidence="5">2-amino-4-hydroxy-6-hydroxymethyldihydropteridine pyrophosphokinase</fullName>
    </alternativeName>
    <alternativeName>
        <fullName evidence="5">6-hydroxymethyl-7,8-dihydropterin diphosphokinase</fullName>
        <shortName evidence="5">6-HMPDK</shortName>
    </alternativeName>
    <alternativeName>
        <fullName evidence="5">7,8-dihydro-6-hydroxymethylpterin diphosphokinase</fullName>
    </alternativeName>
    <alternativeName>
        <fullName evidence="5">7,8-dihydro-6-hydroxymethylpterin pyrophosphokinase</fullName>
        <shortName evidence="5">PPPK</shortName>
    </alternativeName>
</protein>
<dbReference type="Pfam" id="PF01973">
    <property type="entry name" value="MptE-like"/>
    <property type="match status" value="1"/>
</dbReference>
<dbReference type="GO" id="GO:0000287">
    <property type="term" value="F:magnesium ion binding"/>
    <property type="evidence" value="ECO:0007669"/>
    <property type="project" value="UniProtKB-UniRule"/>
</dbReference>
<dbReference type="EC" id="2.7.6.3" evidence="5"/>
<dbReference type="GO" id="GO:0009229">
    <property type="term" value="P:thiamine diphosphate biosynthetic process"/>
    <property type="evidence" value="ECO:0007669"/>
    <property type="project" value="InterPro"/>
</dbReference>
<dbReference type="GO" id="GO:0004788">
    <property type="term" value="F:thiamine diphosphokinase activity"/>
    <property type="evidence" value="ECO:0007669"/>
    <property type="project" value="InterPro"/>
</dbReference>
<dbReference type="InterPro" id="IPR027510">
    <property type="entry name" value="HMPDK_MptE"/>
</dbReference>
<comment type="function">
    <text evidence="5">Catalyzes the transfer of diphosphate from ATP to 6-hydroxymethyl-7,8-dihydropterin (6-HMD), leading to 6-hydroxymethyl-7,8-dihydropterin diphosphate (6-HMDP).</text>
</comment>
<dbReference type="Proteomes" id="UP000196694">
    <property type="component" value="Unassembled WGS sequence"/>
</dbReference>
<dbReference type="InterPro" id="IPR002826">
    <property type="entry name" value="MptE-like"/>
</dbReference>
<dbReference type="SUPFAM" id="SSF63999">
    <property type="entry name" value="Thiamin pyrophosphokinase, catalytic domain"/>
    <property type="match status" value="1"/>
</dbReference>
<sequence>MPRGVTMDDPWVFNTASISTYRCSGMKWLLSPLLLGELLDAIRGFMGYSLREDCRAARILDWLLYEARLEGRYRSICEVCNIIRDTHVCIAGGSESLEKRIRLLHECERVIAVDGAVALLSSYGVRPDIIVTDLDGSWFYILEASRAGAVVLVHAHGDNIAALRAVVPRIERVAGTVQCMVSELAYMASGFTDGDRAFGLAVMCDASKISLYGMNTRERVGWWSKPWLKKSIPPWPEKVRKLHIAEGMMRLFTAYALKKGIPVEGL</sequence>
<feature type="domain" description="6-hydroxymethylpterin diphosphokinase MptE-like" evidence="6">
    <location>
        <begin position="76"/>
        <end position="216"/>
    </location>
</feature>
<keyword evidence="1 5" id="KW-0808">Transferase</keyword>
<dbReference type="GO" id="GO:0005524">
    <property type="term" value="F:ATP binding"/>
    <property type="evidence" value="ECO:0007669"/>
    <property type="project" value="UniProtKB-UniRule"/>
</dbReference>
<comment type="similarity">
    <text evidence="5">Belongs to the archaeal 6-HMPDK family.</text>
</comment>
<dbReference type="Gene3D" id="3.40.50.10240">
    <property type="entry name" value="Thiamin pyrophosphokinase, catalytic domain"/>
    <property type="match status" value="1"/>
</dbReference>
<comment type="caution">
    <text evidence="7">The sequence shown here is derived from an EMBL/GenBank/DDBJ whole genome shotgun (WGS) entry which is preliminary data.</text>
</comment>
<dbReference type="PANTHER" id="PTHR39648">
    <property type="entry name" value="6-HYDROXYMETHYL-7,8-DIHYDROPTERIN PYROPHOSPHOKINASE"/>
    <property type="match status" value="1"/>
</dbReference>
<dbReference type="GO" id="GO:0003848">
    <property type="term" value="F:2-amino-4-hydroxy-6-hydroxymethyldihydropteridine diphosphokinase activity"/>
    <property type="evidence" value="ECO:0007669"/>
    <property type="project" value="UniProtKB-UniRule"/>
</dbReference>
<keyword evidence="3 5" id="KW-0418">Kinase</keyword>
<dbReference type="InterPro" id="IPR036759">
    <property type="entry name" value="TPK_catalytic_sf"/>
</dbReference>
<evidence type="ECO:0000256" key="1">
    <source>
        <dbReference type="ARBA" id="ARBA00022679"/>
    </source>
</evidence>
<evidence type="ECO:0000313" key="8">
    <source>
        <dbReference type="Proteomes" id="UP000196694"/>
    </source>
</evidence>
<comment type="catalytic activity">
    <reaction evidence="5">
        <text>6-hydroxymethyl-7,8-dihydropterin + ATP = (7,8-dihydropterin-6-yl)methyl diphosphate + AMP + H(+)</text>
        <dbReference type="Rhea" id="RHEA:11412"/>
        <dbReference type="ChEBI" id="CHEBI:15378"/>
        <dbReference type="ChEBI" id="CHEBI:30616"/>
        <dbReference type="ChEBI" id="CHEBI:44841"/>
        <dbReference type="ChEBI" id="CHEBI:72950"/>
        <dbReference type="ChEBI" id="CHEBI:456215"/>
        <dbReference type="EC" id="2.7.6.3"/>
    </reaction>
</comment>
<gene>
    <name evidence="5" type="primary">mptE</name>
    <name evidence="7" type="ORF">Pdsh_05000</name>
</gene>
<keyword evidence="4 5" id="KW-0067">ATP-binding</keyword>
<dbReference type="EMBL" id="NCQP01000002">
    <property type="protein sequence ID" value="OWJ55051.1"/>
    <property type="molecule type" value="Genomic_DNA"/>
</dbReference>